<dbReference type="EMBL" id="DF820455">
    <property type="protein sequence ID" value="GAK49845.1"/>
    <property type="molecule type" value="Genomic_DNA"/>
</dbReference>
<keyword evidence="6" id="KW-1185">Reference proteome</keyword>
<dbReference type="PROSITE" id="PS01124">
    <property type="entry name" value="HTH_ARAC_FAMILY_2"/>
    <property type="match status" value="1"/>
</dbReference>
<reference evidence="5" key="1">
    <citation type="journal article" date="2015" name="PeerJ">
        <title>First genomic representation of candidate bacterial phylum KSB3 points to enhanced environmental sensing as a trigger of wastewater bulking.</title>
        <authorList>
            <person name="Sekiguchi Y."/>
            <person name="Ohashi A."/>
            <person name="Parks D.H."/>
            <person name="Yamauchi T."/>
            <person name="Tyson G.W."/>
            <person name="Hugenholtz P."/>
        </authorList>
    </citation>
    <scope>NUCLEOTIDE SEQUENCE [LARGE SCALE GENOMIC DNA]</scope>
</reference>
<evidence type="ECO:0000256" key="1">
    <source>
        <dbReference type="ARBA" id="ARBA00023015"/>
    </source>
</evidence>
<keyword evidence="2" id="KW-0238">DNA-binding</keyword>
<evidence type="ECO:0000256" key="3">
    <source>
        <dbReference type="ARBA" id="ARBA00023163"/>
    </source>
</evidence>
<dbReference type="GO" id="GO:0003700">
    <property type="term" value="F:DNA-binding transcription factor activity"/>
    <property type="evidence" value="ECO:0007669"/>
    <property type="project" value="InterPro"/>
</dbReference>
<evidence type="ECO:0000313" key="6">
    <source>
        <dbReference type="Proteomes" id="UP000030700"/>
    </source>
</evidence>
<organism evidence="5">
    <name type="scientific">Candidatus Moduliflexus flocculans</name>
    <dbReference type="NCBI Taxonomy" id="1499966"/>
    <lineage>
        <taxon>Bacteria</taxon>
        <taxon>Candidatus Moduliflexota</taxon>
        <taxon>Candidatus Moduliflexia</taxon>
        <taxon>Candidatus Moduliflexales</taxon>
        <taxon>Candidatus Moduliflexaceae</taxon>
    </lineage>
</organism>
<proteinExistence type="predicted"/>
<dbReference type="SUPFAM" id="SSF46689">
    <property type="entry name" value="Homeodomain-like"/>
    <property type="match status" value="2"/>
</dbReference>
<gene>
    <name evidence="5" type="ORF">U14_01069</name>
</gene>
<dbReference type="HOGENOM" id="CLU_000445_88_14_0"/>
<name>A0A0S6VRE0_9BACT</name>
<sequence length="321" mass="37125">MTSEKFETRGNVHHQAYHMPLSYAISDTFSDDLREPHRYKIALITSGSGILTLANERRAFIAPSILCLSETSAMRVEKAASVALHLVYFHPTVINRTLTFASMRTEYRDIYSPEAMDYSSLRPFRHQHHAGWLHNLGLVEAQRLQEIFNALARQLETQPDGYWPCRSRTYLIELLFALAQLYLNETHEQEIGPQCVKFELPTPPEQPEIYPVLVHLLNNYHKRITIPELSKTFHTNRNSLSQKFKKATGTTVVDYLSKVRVRVACQLLKDSSLPIVEISERTGYVDVTHFGRTFRKYTSLSPSEYRDRYQGEVSLRPHQEN</sequence>
<dbReference type="InterPro" id="IPR018060">
    <property type="entry name" value="HTH_AraC"/>
</dbReference>
<accession>A0A0S6VRE0</accession>
<dbReference type="SMART" id="SM00342">
    <property type="entry name" value="HTH_ARAC"/>
    <property type="match status" value="1"/>
</dbReference>
<keyword evidence="1" id="KW-0805">Transcription regulation</keyword>
<dbReference type="PROSITE" id="PS00041">
    <property type="entry name" value="HTH_ARAC_FAMILY_1"/>
    <property type="match status" value="1"/>
</dbReference>
<dbReference type="Pfam" id="PF12833">
    <property type="entry name" value="HTH_18"/>
    <property type="match status" value="1"/>
</dbReference>
<dbReference type="InterPro" id="IPR020449">
    <property type="entry name" value="Tscrpt_reg_AraC-type_HTH"/>
</dbReference>
<dbReference type="Proteomes" id="UP000030700">
    <property type="component" value="Unassembled WGS sequence"/>
</dbReference>
<dbReference type="STRING" id="1499966.U14_01069"/>
<evidence type="ECO:0000313" key="5">
    <source>
        <dbReference type="EMBL" id="GAK49845.1"/>
    </source>
</evidence>
<evidence type="ECO:0000256" key="2">
    <source>
        <dbReference type="ARBA" id="ARBA00023125"/>
    </source>
</evidence>
<dbReference type="InterPro" id="IPR018062">
    <property type="entry name" value="HTH_AraC-typ_CS"/>
</dbReference>
<keyword evidence="3" id="KW-0804">Transcription</keyword>
<dbReference type="PRINTS" id="PR00032">
    <property type="entry name" value="HTHARAC"/>
</dbReference>
<dbReference type="InterPro" id="IPR009057">
    <property type="entry name" value="Homeodomain-like_sf"/>
</dbReference>
<protein>
    <submittedName>
        <fullName evidence="5">Transcriptional regulator, AraC family</fullName>
    </submittedName>
</protein>
<dbReference type="PANTHER" id="PTHR43280:SF2">
    <property type="entry name" value="HTH-TYPE TRANSCRIPTIONAL REGULATOR EXSA"/>
    <property type="match status" value="1"/>
</dbReference>
<dbReference type="Gene3D" id="1.10.10.60">
    <property type="entry name" value="Homeodomain-like"/>
    <property type="match status" value="2"/>
</dbReference>
<dbReference type="AlphaFoldDB" id="A0A0S6VRE0"/>
<dbReference type="PANTHER" id="PTHR43280">
    <property type="entry name" value="ARAC-FAMILY TRANSCRIPTIONAL REGULATOR"/>
    <property type="match status" value="1"/>
</dbReference>
<dbReference type="GO" id="GO:0043565">
    <property type="term" value="F:sequence-specific DNA binding"/>
    <property type="evidence" value="ECO:0007669"/>
    <property type="project" value="InterPro"/>
</dbReference>
<feature type="domain" description="HTH araC/xylS-type" evidence="4">
    <location>
        <begin position="210"/>
        <end position="308"/>
    </location>
</feature>
<evidence type="ECO:0000259" key="4">
    <source>
        <dbReference type="PROSITE" id="PS01124"/>
    </source>
</evidence>